<dbReference type="Proteomes" id="UP000828941">
    <property type="component" value="Chromosome 10"/>
</dbReference>
<accession>A0ACB9M1W1</accession>
<reference evidence="1 2" key="1">
    <citation type="journal article" date="2022" name="DNA Res.">
        <title>Chromosomal-level genome assembly of the orchid tree Bauhinia variegata (Leguminosae; Cercidoideae) supports the allotetraploid origin hypothesis of Bauhinia.</title>
        <authorList>
            <person name="Zhong Y."/>
            <person name="Chen Y."/>
            <person name="Zheng D."/>
            <person name="Pang J."/>
            <person name="Liu Y."/>
            <person name="Luo S."/>
            <person name="Meng S."/>
            <person name="Qian L."/>
            <person name="Wei D."/>
            <person name="Dai S."/>
            <person name="Zhou R."/>
        </authorList>
    </citation>
    <scope>NUCLEOTIDE SEQUENCE [LARGE SCALE GENOMIC DNA]</scope>
    <source>
        <strain evidence="1">BV-YZ2020</strain>
    </source>
</reference>
<protein>
    <submittedName>
        <fullName evidence="1">Uncharacterized protein</fullName>
    </submittedName>
</protein>
<gene>
    <name evidence="1" type="ORF">L6164_025822</name>
</gene>
<evidence type="ECO:0000313" key="2">
    <source>
        <dbReference type="Proteomes" id="UP000828941"/>
    </source>
</evidence>
<name>A0ACB9M1W1_BAUVA</name>
<proteinExistence type="predicted"/>
<dbReference type="EMBL" id="CM039435">
    <property type="protein sequence ID" value="KAI4318010.1"/>
    <property type="molecule type" value="Genomic_DNA"/>
</dbReference>
<keyword evidence="2" id="KW-1185">Reference proteome</keyword>
<evidence type="ECO:0000313" key="1">
    <source>
        <dbReference type="EMBL" id="KAI4318010.1"/>
    </source>
</evidence>
<sequence>MDLVTKRYLIHVSSHGSGAFPPITNPESSILHPHFYSPSSSTSFPVIAIAIIGIVATAFLLVSYYIFVIKCCLNWHRIDLLRRFSPSLRREELPGTYSPGRELRGLGEAMIRLIPVIQYKTEENRDINECSVCLNEFQEGEKLRMIPNCGHFFHIDCVDVWLQNNANCPLCRTSISFSNKFQIEQILNPRPSTQDRGSPCGENPINGDEDFVVIELGNDQNREQDLHGTQERVNELELPITRPPIIPSPGKLEQRILQKKARKLQKVTSMGDECIDIRSKDDQFSVQPIRRSFSMDSSVDRQLYLAVQEALNQQQQQNRQVNELGSIEGCSGRVKRPFFSFGYGNRSRSAVLPVHLDP</sequence>
<comment type="caution">
    <text evidence="1">The sequence shown here is derived from an EMBL/GenBank/DDBJ whole genome shotgun (WGS) entry which is preliminary data.</text>
</comment>
<organism evidence="1 2">
    <name type="scientific">Bauhinia variegata</name>
    <name type="common">Purple orchid tree</name>
    <name type="synonym">Phanera variegata</name>
    <dbReference type="NCBI Taxonomy" id="167791"/>
    <lineage>
        <taxon>Eukaryota</taxon>
        <taxon>Viridiplantae</taxon>
        <taxon>Streptophyta</taxon>
        <taxon>Embryophyta</taxon>
        <taxon>Tracheophyta</taxon>
        <taxon>Spermatophyta</taxon>
        <taxon>Magnoliopsida</taxon>
        <taxon>eudicotyledons</taxon>
        <taxon>Gunneridae</taxon>
        <taxon>Pentapetalae</taxon>
        <taxon>rosids</taxon>
        <taxon>fabids</taxon>
        <taxon>Fabales</taxon>
        <taxon>Fabaceae</taxon>
        <taxon>Cercidoideae</taxon>
        <taxon>Cercideae</taxon>
        <taxon>Bauhiniinae</taxon>
        <taxon>Bauhinia</taxon>
    </lineage>
</organism>